<evidence type="ECO:0000256" key="4">
    <source>
        <dbReference type="ARBA" id="ARBA00022490"/>
    </source>
</evidence>
<dbReference type="AlphaFoldDB" id="A0A1I3NPW3"/>
<comment type="catalytic activity">
    <reaction evidence="12 13 14">
        <text>tRNA(Lys) + L-lysine + ATP = L-lysyl-tRNA(Lys) + AMP + diphosphate</text>
        <dbReference type="Rhea" id="RHEA:20792"/>
        <dbReference type="Rhea" id="RHEA-COMP:9696"/>
        <dbReference type="Rhea" id="RHEA-COMP:9697"/>
        <dbReference type="ChEBI" id="CHEBI:30616"/>
        <dbReference type="ChEBI" id="CHEBI:32551"/>
        <dbReference type="ChEBI" id="CHEBI:33019"/>
        <dbReference type="ChEBI" id="CHEBI:78442"/>
        <dbReference type="ChEBI" id="CHEBI:78529"/>
        <dbReference type="ChEBI" id="CHEBI:456215"/>
        <dbReference type="EC" id="6.1.1.6"/>
    </reaction>
</comment>
<comment type="cofactor">
    <cofactor evidence="13 14">
        <name>Mg(2+)</name>
        <dbReference type="ChEBI" id="CHEBI:18420"/>
    </cofactor>
    <text evidence="13 14">Binds 3 Mg(2+) ions per subunit.</text>
</comment>
<keyword evidence="7 13" id="KW-0547">Nucleotide-binding</keyword>
<protein>
    <recommendedName>
        <fullName evidence="13">Lysine--tRNA ligase</fullName>
        <ecNumber evidence="13">6.1.1.6</ecNumber>
    </recommendedName>
    <alternativeName>
        <fullName evidence="13">Lysyl-tRNA synthetase</fullName>
        <shortName evidence="13">LysRS</shortName>
    </alternativeName>
</protein>
<feature type="binding site" evidence="13">
    <location>
        <position position="410"/>
    </location>
    <ligand>
        <name>Mg(2+)</name>
        <dbReference type="ChEBI" id="CHEBI:18420"/>
        <label>1</label>
    </ligand>
</feature>
<reference evidence="17" key="1">
    <citation type="submission" date="2016-10" db="EMBL/GenBank/DDBJ databases">
        <authorList>
            <person name="Varghese N."/>
            <person name="Submissions S."/>
        </authorList>
    </citation>
    <scope>NUCLEOTIDE SEQUENCE [LARGE SCALE GENOMIC DNA]</scope>
    <source>
        <strain evidence="17">DSM 5918</strain>
    </source>
</reference>
<accession>A0A1I3NPW3</accession>
<dbReference type="SUPFAM" id="SSF50249">
    <property type="entry name" value="Nucleic acid-binding proteins"/>
    <property type="match status" value="1"/>
</dbReference>
<dbReference type="GO" id="GO:0004824">
    <property type="term" value="F:lysine-tRNA ligase activity"/>
    <property type="evidence" value="ECO:0007669"/>
    <property type="project" value="UniProtKB-UniRule"/>
</dbReference>
<dbReference type="Pfam" id="PF01336">
    <property type="entry name" value="tRNA_anti-codon"/>
    <property type="match status" value="1"/>
</dbReference>
<dbReference type="InterPro" id="IPR004364">
    <property type="entry name" value="Aa-tRNA-synt_II"/>
</dbReference>
<evidence type="ECO:0000256" key="7">
    <source>
        <dbReference type="ARBA" id="ARBA00022741"/>
    </source>
</evidence>
<evidence type="ECO:0000256" key="3">
    <source>
        <dbReference type="ARBA" id="ARBA00011738"/>
    </source>
</evidence>
<sequence>MTKDQTNAPSEKQLLRHRKEKAQFLLDAGIPLYPNDFRRSAEIGDVLEAHGEKDESVLEQEGLTFALSGRIMAHRSFGKATFFHVQDTSGKIQVYAQRDDLGVEQYGVFKKFEIGDIVGVTGALFRTKTGELTIKSSEVRLLSKSMRPLPEKYHGLKDVETRYRQRYVDLLVNDRARDIFRKRTAIVQFIRNFLNERRFLEVETPMMQPIAGGATAKPFRTHHNALDMDLFLRIAPELYLKRLLVGGFDRVYEINRNFRNEGIDTRHNPEFTMIEFYWAYATFVDLMDLTQELLCGLAKSVCGTHLVEYQGNVIDLQDGWVRMPFHESLETIGGVSPEIYLDYGKCKDLAQKLGETVHPKEKLGKLQAKLFDNLVEPKLIQPHFIYHYPTDISPLSRKNDQNPEITDRFELFICGQEMANAFSELNDPYDQKDRFEEQVREKAAGDDEAHAMDEDYIRALEYGMPPAAGQGIGIDRLVMLLTDSPSIREVILFPLLRPEIVG</sequence>
<dbReference type="InterPro" id="IPR004365">
    <property type="entry name" value="NA-bd_OB_tRNA"/>
</dbReference>
<gene>
    <name evidence="13" type="primary">lysS</name>
    <name evidence="16" type="ORF">SAMN04488082_101348</name>
</gene>
<evidence type="ECO:0000256" key="1">
    <source>
        <dbReference type="ARBA" id="ARBA00004496"/>
    </source>
</evidence>
<dbReference type="InterPro" id="IPR012340">
    <property type="entry name" value="NA-bd_OB-fold"/>
</dbReference>
<dbReference type="GO" id="GO:0005524">
    <property type="term" value="F:ATP binding"/>
    <property type="evidence" value="ECO:0007669"/>
    <property type="project" value="UniProtKB-UniRule"/>
</dbReference>
<evidence type="ECO:0000313" key="16">
    <source>
        <dbReference type="EMBL" id="SFJ11219.1"/>
    </source>
</evidence>
<dbReference type="Proteomes" id="UP000198635">
    <property type="component" value="Unassembled WGS sequence"/>
</dbReference>
<dbReference type="GO" id="GO:0005829">
    <property type="term" value="C:cytosol"/>
    <property type="evidence" value="ECO:0007669"/>
    <property type="project" value="TreeGrafter"/>
</dbReference>
<dbReference type="SUPFAM" id="SSF55681">
    <property type="entry name" value="Class II aaRS and biotin synthetases"/>
    <property type="match status" value="1"/>
</dbReference>
<evidence type="ECO:0000259" key="15">
    <source>
        <dbReference type="PROSITE" id="PS50862"/>
    </source>
</evidence>
<dbReference type="GO" id="GO:0000287">
    <property type="term" value="F:magnesium ion binding"/>
    <property type="evidence" value="ECO:0007669"/>
    <property type="project" value="UniProtKB-UniRule"/>
</dbReference>
<keyword evidence="8 13" id="KW-0067">ATP-binding</keyword>
<feature type="binding site" evidence="13">
    <location>
        <position position="417"/>
    </location>
    <ligand>
        <name>Mg(2+)</name>
        <dbReference type="ChEBI" id="CHEBI:18420"/>
        <label>1</label>
    </ligand>
</feature>
<keyword evidence="6 13" id="KW-0479">Metal-binding</keyword>
<comment type="subunit">
    <text evidence="3 13">Homodimer.</text>
</comment>
<dbReference type="FunFam" id="2.40.50.140:FF:000024">
    <property type="entry name" value="Lysine--tRNA ligase"/>
    <property type="match status" value="1"/>
</dbReference>
<dbReference type="Gene3D" id="3.30.930.10">
    <property type="entry name" value="Bira Bifunctional Protein, Domain 2"/>
    <property type="match status" value="1"/>
</dbReference>
<evidence type="ECO:0000256" key="13">
    <source>
        <dbReference type="HAMAP-Rule" id="MF_00252"/>
    </source>
</evidence>
<dbReference type="STRING" id="52560.SAMN04488082_101348"/>
<evidence type="ECO:0000256" key="11">
    <source>
        <dbReference type="ARBA" id="ARBA00023146"/>
    </source>
</evidence>
<dbReference type="GO" id="GO:0000049">
    <property type="term" value="F:tRNA binding"/>
    <property type="evidence" value="ECO:0007669"/>
    <property type="project" value="TreeGrafter"/>
</dbReference>
<dbReference type="FunFam" id="3.30.930.10:FF:000001">
    <property type="entry name" value="Lysine--tRNA ligase"/>
    <property type="match status" value="1"/>
</dbReference>
<evidence type="ECO:0000256" key="9">
    <source>
        <dbReference type="ARBA" id="ARBA00022842"/>
    </source>
</evidence>
<keyword evidence="17" id="KW-1185">Reference proteome</keyword>
<feature type="binding site" evidence="13">
    <location>
        <position position="417"/>
    </location>
    <ligand>
        <name>Mg(2+)</name>
        <dbReference type="ChEBI" id="CHEBI:18420"/>
        <label>2</label>
    </ligand>
</feature>
<dbReference type="HAMAP" id="MF_00252">
    <property type="entry name" value="Lys_tRNA_synth_class2"/>
    <property type="match status" value="1"/>
</dbReference>
<dbReference type="RefSeq" id="WP_092372403.1">
    <property type="nucleotide sequence ID" value="NZ_FORX01000001.1"/>
</dbReference>
<dbReference type="InterPro" id="IPR002313">
    <property type="entry name" value="Lys-tRNA-ligase_II"/>
</dbReference>
<evidence type="ECO:0000256" key="5">
    <source>
        <dbReference type="ARBA" id="ARBA00022598"/>
    </source>
</evidence>
<dbReference type="Gene3D" id="2.40.50.140">
    <property type="entry name" value="Nucleic acid-binding proteins"/>
    <property type="match status" value="1"/>
</dbReference>
<dbReference type="NCBIfam" id="TIGR00499">
    <property type="entry name" value="lysS_bact"/>
    <property type="match status" value="1"/>
</dbReference>
<name>A0A1I3NPW3_9BACT</name>
<evidence type="ECO:0000256" key="14">
    <source>
        <dbReference type="RuleBase" id="RU000336"/>
    </source>
</evidence>
<organism evidence="16 17">
    <name type="scientific">Desulfomicrobium apsheronum</name>
    <dbReference type="NCBI Taxonomy" id="52560"/>
    <lineage>
        <taxon>Bacteria</taxon>
        <taxon>Pseudomonadati</taxon>
        <taxon>Thermodesulfobacteriota</taxon>
        <taxon>Desulfovibrionia</taxon>
        <taxon>Desulfovibrionales</taxon>
        <taxon>Desulfomicrobiaceae</taxon>
        <taxon>Desulfomicrobium</taxon>
    </lineage>
</organism>
<evidence type="ECO:0000313" key="17">
    <source>
        <dbReference type="Proteomes" id="UP000198635"/>
    </source>
</evidence>
<dbReference type="GO" id="GO:0042803">
    <property type="term" value="F:protein homodimerization activity"/>
    <property type="evidence" value="ECO:0007669"/>
    <property type="project" value="UniProtKB-ARBA"/>
</dbReference>
<keyword evidence="11 13" id="KW-0030">Aminoacyl-tRNA synthetase</keyword>
<dbReference type="EMBL" id="FORX01000001">
    <property type="protein sequence ID" value="SFJ11219.1"/>
    <property type="molecule type" value="Genomic_DNA"/>
</dbReference>
<dbReference type="NCBIfam" id="NF001756">
    <property type="entry name" value="PRK00484.1"/>
    <property type="match status" value="1"/>
</dbReference>
<dbReference type="InterPro" id="IPR006195">
    <property type="entry name" value="aa-tRNA-synth_II"/>
</dbReference>
<dbReference type="PRINTS" id="PR00982">
    <property type="entry name" value="TRNASYNTHLYS"/>
</dbReference>
<evidence type="ECO:0000256" key="2">
    <source>
        <dbReference type="ARBA" id="ARBA00008226"/>
    </source>
</evidence>
<feature type="domain" description="Aminoacyl-transfer RNA synthetases class-II family profile" evidence="15">
    <location>
        <begin position="180"/>
        <end position="498"/>
    </location>
</feature>
<dbReference type="InterPro" id="IPR018149">
    <property type="entry name" value="Lys-tRNA-synth_II_C"/>
</dbReference>
<comment type="subcellular location">
    <subcellularLocation>
        <location evidence="1 13">Cytoplasm</location>
    </subcellularLocation>
</comment>
<dbReference type="Pfam" id="PF00152">
    <property type="entry name" value="tRNA-synt_2"/>
    <property type="match status" value="1"/>
</dbReference>
<evidence type="ECO:0000256" key="8">
    <source>
        <dbReference type="ARBA" id="ARBA00022840"/>
    </source>
</evidence>
<dbReference type="CDD" id="cd00775">
    <property type="entry name" value="LysRS_core"/>
    <property type="match status" value="1"/>
</dbReference>
<comment type="similarity">
    <text evidence="2 13">Belongs to the class-II aminoacyl-tRNA synthetase family.</text>
</comment>
<dbReference type="EC" id="6.1.1.6" evidence="13"/>
<dbReference type="OrthoDB" id="9801152at2"/>
<dbReference type="CDD" id="cd04322">
    <property type="entry name" value="LysRS_N"/>
    <property type="match status" value="1"/>
</dbReference>
<dbReference type="InterPro" id="IPR045864">
    <property type="entry name" value="aa-tRNA-synth_II/BPL/LPL"/>
</dbReference>
<evidence type="ECO:0000256" key="10">
    <source>
        <dbReference type="ARBA" id="ARBA00022917"/>
    </source>
</evidence>
<dbReference type="GO" id="GO:0006430">
    <property type="term" value="P:lysyl-tRNA aminoacylation"/>
    <property type="evidence" value="ECO:0007669"/>
    <property type="project" value="UniProtKB-UniRule"/>
</dbReference>
<proteinExistence type="inferred from homology"/>
<keyword evidence="10 13" id="KW-0648">Protein biosynthesis</keyword>
<dbReference type="PANTHER" id="PTHR42918">
    <property type="entry name" value="LYSYL-TRNA SYNTHETASE"/>
    <property type="match status" value="1"/>
</dbReference>
<dbReference type="PANTHER" id="PTHR42918:SF15">
    <property type="entry name" value="LYSINE--TRNA LIGASE, CHLOROPLASTIC_MITOCHONDRIAL"/>
    <property type="match status" value="1"/>
</dbReference>
<evidence type="ECO:0000256" key="6">
    <source>
        <dbReference type="ARBA" id="ARBA00022723"/>
    </source>
</evidence>
<keyword evidence="5 13" id="KW-0436">Ligase</keyword>
<dbReference type="PROSITE" id="PS50862">
    <property type="entry name" value="AA_TRNA_LIGASE_II"/>
    <property type="match status" value="1"/>
</dbReference>
<keyword evidence="9 13" id="KW-0460">Magnesium</keyword>
<dbReference type="InterPro" id="IPR044136">
    <property type="entry name" value="Lys-tRNA-ligase_II_N"/>
</dbReference>
<keyword evidence="4 13" id="KW-0963">Cytoplasm</keyword>
<evidence type="ECO:0000256" key="12">
    <source>
        <dbReference type="ARBA" id="ARBA00048573"/>
    </source>
</evidence>